<dbReference type="InterPro" id="IPR036388">
    <property type="entry name" value="WH-like_DNA-bd_sf"/>
</dbReference>
<dbReference type="Pfam" id="PF01047">
    <property type="entry name" value="MarR"/>
    <property type="match status" value="1"/>
</dbReference>
<proteinExistence type="predicted"/>
<evidence type="ECO:0000313" key="2">
    <source>
        <dbReference type="EMBL" id="MEJ2890577.1"/>
    </source>
</evidence>
<gene>
    <name evidence="2" type="ORF">WCD41_29250</name>
</gene>
<organism evidence="2 3">
    <name type="scientific">Actinomycetospora aeridis</name>
    <dbReference type="NCBI Taxonomy" id="3129231"/>
    <lineage>
        <taxon>Bacteria</taxon>
        <taxon>Bacillati</taxon>
        <taxon>Actinomycetota</taxon>
        <taxon>Actinomycetes</taxon>
        <taxon>Pseudonocardiales</taxon>
        <taxon>Pseudonocardiaceae</taxon>
        <taxon>Actinomycetospora</taxon>
    </lineage>
</organism>
<keyword evidence="3" id="KW-1185">Reference proteome</keyword>
<dbReference type="SMART" id="SM00347">
    <property type="entry name" value="HTH_MARR"/>
    <property type="match status" value="1"/>
</dbReference>
<protein>
    <submittedName>
        <fullName evidence="2">MarR family transcriptional regulator</fullName>
    </submittedName>
</protein>
<evidence type="ECO:0000259" key="1">
    <source>
        <dbReference type="PROSITE" id="PS50995"/>
    </source>
</evidence>
<evidence type="ECO:0000313" key="3">
    <source>
        <dbReference type="Proteomes" id="UP001370100"/>
    </source>
</evidence>
<dbReference type="RefSeq" id="WP_337718776.1">
    <property type="nucleotide sequence ID" value="NZ_JBBEGL010000014.1"/>
</dbReference>
<sequence length="164" mass="17856">MVAMTDEAIRREPALAELDDTTLAVRRLISAAQDLTVRTARRMGTNLNDMTAVMTLSEHGPMGVAELARRLGVSSPATTVLVDRLERAGLVERVRDADDRRRVTVTDTPAGRAATLEAWLPSIRRIDDVCRSLSGPEQAVARDLLARLEAAMASADTRHASRGR</sequence>
<dbReference type="Gene3D" id="1.10.10.10">
    <property type="entry name" value="Winged helix-like DNA-binding domain superfamily/Winged helix DNA-binding domain"/>
    <property type="match status" value="1"/>
</dbReference>
<name>A0ABU8NDV8_9PSEU</name>
<dbReference type="InterPro" id="IPR000835">
    <property type="entry name" value="HTH_MarR-typ"/>
</dbReference>
<dbReference type="SUPFAM" id="SSF46785">
    <property type="entry name" value="Winged helix' DNA-binding domain"/>
    <property type="match status" value="1"/>
</dbReference>
<comment type="caution">
    <text evidence="2">The sequence shown here is derived from an EMBL/GenBank/DDBJ whole genome shotgun (WGS) entry which is preliminary data.</text>
</comment>
<dbReference type="PRINTS" id="PR00598">
    <property type="entry name" value="HTHMARR"/>
</dbReference>
<dbReference type="PROSITE" id="PS50995">
    <property type="entry name" value="HTH_MARR_2"/>
    <property type="match status" value="1"/>
</dbReference>
<dbReference type="EMBL" id="JBBEGL010000014">
    <property type="protein sequence ID" value="MEJ2890577.1"/>
    <property type="molecule type" value="Genomic_DNA"/>
</dbReference>
<accession>A0ABU8NDV8</accession>
<dbReference type="InterPro" id="IPR036390">
    <property type="entry name" value="WH_DNA-bd_sf"/>
</dbReference>
<feature type="domain" description="HTH marR-type" evidence="1">
    <location>
        <begin position="11"/>
        <end position="150"/>
    </location>
</feature>
<reference evidence="2 3" key="1">
    <citation type="submission" date="2024-03" db="EMBL/GenBank/DDBJ databases">
        <title>Actinomycetospora sp. OC33-EN06, a novel actinomycete isolated from wild orchid (Aerides multiflora).</title>
        <authorList>
            <person name="Suriyachadkun C."/>
        </authorList>
    </citation>
    <scope>NUCLEOTIDE SEQUENCE [LARGE SCALE GENOMIC DNA]</scope>
    <source>
        <strain evidence="2 3">OC33-EN06</strain>
    </source>
</reference>
<dbReference type="PANTHER" id="PTHR33164">
    <property type="entry name" value="TRANSCRIPTIONAL REGULATOR, MARR FAMILY"/>
    <property type="match status" value="1"/>
</dbReference>
<dbReference type="Proteomes" id="UP001370100">
    <property type="component" value="Unassembled WGS sequence"/>
</dbReference>
<dbReference type="InterPro" id="IPR039422">
    <property type="entry name" value="MarR/SlyA-like"/>
</dbReference>
<dbReference type="PANTHER" id="PTHR33164:SF106">
    <property type="entry name" value="TRANSCRIPTIONAL REGULATORY PROTEIN"/>
    <property type="match status" value="1"/>
</dbReference>